<protein>
    <submittedName>
        <fullName evidence="12">DNA repair protein Rad50</fullName>
    </submittedName>
</protein>
<dbReference type="OMA" id="KTHEVNG"/>
<evidence type="ECO:0000313" key="13">
    <source>
        <dbReference type="Proteomes" id="UP000003786"/>
    </source>
</evidence>
<dbReference type="GO" id="GO:0030870">
    <property type="term" value="C:Mre11 complex"/>
    <property type="evidence" value="ECO:0007669"/>
    <property type="project" value="TreeGrafter"/>
</dbReference>
<feature type="coiled-coil region" evidence="10">
    <location>
        <begin position="818"/>
        <end position="845"/>
    </location>
</feature>
<evidence type="ECO:0000256" key="1">
    <source>
        <dbReference type="ARBA" id="ARBA00001947"/>
    </source>
</evidence>
<name>J4CCR9_THEOR</name>
<dbReference type="InterPro" id="IPR038729">
    <property type="entry name" value="Rad50/SbcC_AAA"/>
</dbReference>
<evidence type="ECO:0000259" key="11">
    <source>
        <dbReference type="Pfam" id="PF13476"/>
    </source>
</evidence>
<dbReference type="Pfam" id="PF13476">
    <property type="entry name" value="AAA_23"/>
    <property type="match status" value="1"/>
</dbReference>
<dbReference type="PANTHER" id="PTHR18867:SF12">
    <property type="entry name" value="DNA REPAIR PROTEIN RAD50"/>
    <property type="match status" value="1"/>
</dbReference>
<feature type="coiled-coil region" evidence="10">
    <location>
        <begin position="320"/>
        <end position="385"/>
    </location>
</feature>
<dbReference type="Proteomes" id="UP000003786">
    <property type="component" value="Chromosome 2"/>
</dbReference>
<evidence type="ECO:0000256" key="9">
    <source>
        <dbReference type="ARBA" id="ARBA00049360"/>
    </source>
</evidence>
<keyword evidence="5" id="KW-0158">Chromosome</keyword>
<evidence type="ECO:0000313" key="12">
    <source>
        <dbReference type="EMBL" id="BAM39872.1"/>
    </source>
</evidence>
<reference evidence="12 13" key="1">
    <citation type="journal article" date="2012" name="MBio">
        <title>Comparative genome analysis of three eukaryotic parasites with differing abilities to transform leukocytes reveals key mediators of Theileria-induced leukocyte transformation.</title>
        <authorList>
            <person name="Hayashida K."/>
            <person name="Hara Y."/>
            <person name="Abe T."/>
            <person name="Yamasaki C."/>
            <person name="Toyoda A."/>
            <person name="Kosuge T."/>
            <person name="Suzuki Y."/>
            <person name="Sato Y."/>
            <person name="Kawashima S."/>
            <person name="Katayama T."/>
            <person name="Wakaguri H."/>
            <person name="Inoue N."/>
            <person name="Homma K."/>
            <person name="Tada-Umezaki M."/>
            <person name="Yagi Y."/>
            <person name="Fujii Y."/>
            <person name="Habara T."/>
            <person name="Kanehisa M."/>
            <person name="Watanabe H."/>
            <person name="Ito K."/>
            <person name="Gojobori T."/>
            <person name="Sugawara H."/>
            <person name="Imanishi T."/>
            <person name="Weir W."/>
            <person name="Gardner M."/>
            <person name="Pain A."/>
            <person name="Shiels B."/>
            <person name="Hattori M."/>
            <person name="Nene V."/>
            <person name="Sugimoto C."/>
        </authorList>
    </citation>
    <scope>NUCLEOTIDE SEQUENCE [LARGE SCALE GENOMIC DNA]</scope>
    <source>
        <strain evidence="12 13">Shintoku</strain>
    </source>
</reference>
<feature type="domain" description="Rad50/SbcC-type AAA" evidence="11">
    <location>
        <begin position="6"/>
        <end position="246"/>
    </location>
</feature>
<comment type="catalytic activity">
    <reaction evidence="9">
        <text>ATP + H2O = ADP + phosphate + H(+)</text>
        <dbReference type="Rhea" id="RHEA:13065"/>
        <dbReference type="ChEBI" id="CHEBI:15377"/>
        <dbReference type="ChEBI" id="CHEBI:15378"/>
        <dbReference type="ChEBI" id="CHEBI:30616"/>
        <dbReference type="ChEBI" id="CHEBI:43474"/>
        <dbReference type="ChEBI" id="CHEBI:456216"/>
    </reaction>
</comment>
<dbReference type="GO" id="GO:0046872">
    <property type="term" value="F:metal ion binding"/>
    <property type="evidence" value="ECO:0007669"/>
    <property type="project" value="UniProtKB-KW"/>
</dbReference>
<keyword evidence="13" id="KW-1185">Reference proteome</keyword>
<dbReference type="EMBL" id="AP011947">
    <property type="protein sequence ID" value="BAM39872.1"/>
    <property type="molecule type" value="Genomic_DNA"/>
</dbReference>
<organism evidence="12 13">
    <name type="scientific">Theileria orientalis strain Shintoku</name>
    <dbReference type="NCBI Taxonomy" id="869250"/>
    <lineage>
        <taxon>Eukaryota</taxon>
        <taxon>Sar</taxon>
        <taxon>Alveolata</taxon>
        <taxon>Apicomplexa</taxon>
        <taxon>Aconoidasida</taxon>
        <taxon>Piroplasmida</taxon>
        <taxon>Theileriidae</taxon>
        <taxon>Theileria</taxon>
    </lineage>
</organism>
<dbReference type="SUPFAM" id="SSF52540">
    <property type="entry name" value="P-loop containing nucleoside triphosphate hydrolases"/>
    <property type="match status" value="1"/>
</dbReference>
<proteinExistence type="inferred from homology"/>
<accession>J4CCR9</accession>
<dbReference type="GO" id="GO:0006302">
    <property type="term" value="P:double-strand break repair"/>
    <property type="evidence" value="ECO:0007669"/>
    <property type="project" value="InterPro"/>
</dbReference>
<evidence type="ECO:0000256" key="10">
    <source>
        <dbReference type="SAM" id="Coils"/>
    </source>
</evidence>
<dbReference type="GO" id="GO:0000794">
    <property type="term" value="C:condensed nuclear chromosome"/>
    <property type="evidence" value="ECO:0007669"/>
    <property type="project" value="TreeGrafter"/>
</dbReference>
<dbReference type="GO" id="GO:0051880">
    <property type="term" value="F:G-quadruplex DNA binding"/>
    <property type="evidence" value="ECO:0007669"/>
    <property type="project" value="TreeGrafter"/>
</dbReference>
<dbReference type="GeneID" id="20714321"/>
<dbReference type="STRING" id="869250.J4CCR9"/>
<evidence type="ECO:0000256" key="7">
    <source>
        <dbReference type="ARBA" id="ARBA00022833"/>
    </source>
</evidence>
<comment type="cofactor">
    <cofactor evidence="1">
        <name>Zn(2+)</name>
        <dbReference type="ChEBI" id="CHEBI:29105"/>
    </cofactor>
</comment>
<dbReference type="VEuPathDB" id="PiroplasmaDB:TOT_020000144"/>
<dbReference type="OrthoDB" id="18797at2759"/>
<comment type="similarity">
    <text evidence="4">Belongs to the SMC family. RAD50 subfamily.</text>
</comment>
<evidence type="ECO:0000256" key="2">
    <source>
        <dbReference type="ARBA" id="ARBA00004123"/>
    </source>
</evidence>
<dbReference type="GO" id="GO:0000722">
    <property type="term" value="P:telomere maintenance via recombination"/>
    <property type="evidence" value="ECO:0007669"/>
    <property type="project" value="TreeGrafter"/>
</dbReference>
<keyword evidence="6" id="KW-0479">Metal-binding</keyword>
<evidence type="ECO:0000256" key="5">
    <source>
        <dbReference type="ARBA" id="ARBA00022454"/>
    </source>
</evidence>
<comment type="subcellular location">
    <subcellularLocation>
        <location evidence="3">Chromosome</location>
    </subcellularLocation>
    <subcellularLocation>
        <location evidence="2">Nucleus</location>
    </subcellularLocation>
</comment>
<keyword evidence="7" id="KW-0862">Zinc</keyword>
<dbReference type="PANTHER" id="PTHR18867">
    <property type="entry name" value="RAD50"/>
    <property type="match status" value="1"/>
</dbReference>
<dbReference type="InterPro" id="IPR027417">
    <property type="entry name" value="P-loop_NTPase"/>
</dbReference>
<sequence>MTTLNSLEIKGIRSFTPDRTECLKFEKPLTLIVGKNGSGKTFQRDSTYIQTLVECLKAVTCGILPPSQGKGRNFIFNSKLKKCSEVKSSIKMTFSSHNNETIAASRSYCISNDKYDPKKLTFKATDSTLDITSADGNLRTLSLKSTQMDTTVPSYMGMSRALLDNVIFCHQDENNWPLEDASKIKARFDDLLETAGFTKALQSLSKARKEQETYILSLNSKLEAHKQEIIRIDTLRKKWNVIKDEIDRIKREQESLKNKSTVLIDEIALVQKDYESASAIYNEYNKCETDYLKLKEECNLLYEHLSEIYDESLEEILKFHSDLSEELRESETKNDELSRTIHELCKQLYDYNKKLTDIGSLENRVTRLREDYEVNEKRIDQLRTELCTAFSIDEVNFGELIESKLELLSTISSMEEQLTLEGQNLEDEFNSLQSSLLNTKGTAHNRLIIRVAAFHSISSTLKSVESKIREIEALTSKLDELNDSKDDLNKKLDEATNEVAELEQRLTNLQNEKEKMLNKGYRIKNMIQIKEDINKDDIKSGINFLNYILDNDAQSIDSYLSLISRYGLDEKKLVQTVKRIFEELLVTEEQIIQETQETIKKLFSPKVNTVIIGEGRVSMREYSVRNIYATIETIDQSGVESEASNVYFEPYNELMKILTNDRIKEYISYFNGLINEEQIDSDRGDFDPEKYNELLKSISDLNQELSNKRAMIDKYNKELEVLSGKIAEINERANKLVSLKEQKQQILENKDLLNIEIDEKESSSQSVKTSMKRISEELNRVKNERNVKYHKYNSLYKEYLNKNERNATITSELSELLRNREGNNVKDLNSNIEQLNVDITVNKDEQTKLLEKMKKIKLSLQLLTDNIAYKHKRYLMEESKSRLDELKTDLDNKNYNVIKKTLDELNAELSTISHEIANMNGRLIALEKSCGQNESIESKLFAKAQSEYIDSYIKYKCHVEAREVRGLFTALRLGLGKVLQVSGVCSAQLPP</sequence>
<dbReference type="RefSeq" id="XP_009690173.1">
    <property type="nucleotide sequence ID" value="XM_009691878.1"/>
</dbReference>
<keyword evidence="10" id="KW-0175">Coiled coil</keyword>
<evidence type="ECO:0000256" key="4">
    <source>
        <dbReference type="ARBA" id="ARBA00009439"/>
    </source>
</evidence>
<evidence type="ECO:0000256" key="3">
    <source>
        <dbReference type="ARBA" id="ARBA00004286"/>
    </source>
</evidence>
<dbReference type="GO" id="GO:0070192">
    <property type="term" value="P:chromosome organization involved in meiotic cell cycle"/>
    <property type="evidence" value="ECO:0007669"/>
    <property type="project" value="TreeGrafter"/>
</dbReference>
<dbReference type="GO" id="GO:0003691">
    <property type="term" value="F:double-stranded telomeric DNA binding"/>
    <property type="evidence" value="ECO:0007669"/>
    <property type="project" value="TreeGrafter"/>
</dbReference>
<dbReference type="Gene3D" id="3.40.50.300">
    <property type="entry name" value="P-loop containing nucleotide triphosphate hydrolases"/>
    <property type="match status" value="1"/>
</dbReference>
<dbReference type="GO" id="GO:0043047">
    <property type="term" value="F:single-stranded telomeric DNA binding"/>
    <property type="evidence" value="ECO:0007669"/>
    <property type="project" value="TreeGrafter"/>
</dbReference>
<feature type="coiled-coil region" evidence="10">
    <location>
        <begin position="232"/>
        <end position="266"/>
    </location>
</feature>
<feature type="coiled-coil region" evidence="10">
    <location>
        <begin position="691"/>
        <end position="784"/>
    </location>
</feature>
<dbReference type="KEGG" id="tot:TOT_020000144"/>
<evidence type="ECO:0000256" key="8">
    <source>
        <dbReference type="ARBA" id="ARBA00023242"/>
    </source>
</evidence>
<feature type="coiled-coil region" evidence="10">
    <location>
        <begin position="464"/>
        <end position="519"/>
    </location>
</feature>
<dbReference type="GO" id="GO:0016887">
    <property type="term" value="F:ATP hydrolysis activity"/>
    <property type="evidence" value="ECO:0007669"/>
    <property type="project" value="InterPro"/>
</dbReference>
<dbReference type="GO" id="GO:0007004">
    <property type="term" value="P:telomere maintenance via telomerase"/>
    <property type="evidence" value="ECO:0007669"/>
    <property type="project" value="TreeGrafter"/>
</dbReference>
<feature type="coiled-coil region" evidence="10">
    <location>
        <begin position="876"/>
        <end position="922"/>
    </location>
</feature>
<dbReference type="eggNOG" id="KOG0962">
    <property type="taxonomic scope" value="Eukaryota"/>
</dbReference>
<dbReference type="AlphaFoldDB" id="J4CCR9"/>
<keyword evidence="8" id="KW-0539">Nucleus</keyword>
<evidence type="ECO:0000256" key="6">
    <source>
        <dbReference type="ARBA" id="ARBA00022723"/>
    </source>
</evidence>
<gene>
    <name evidence="12" type="ORF">TOT_020000144</name>
</gene>